<evidence type="ECO:0000313" key="1">
    <source>
        <dbReference type="EMBL" id="OUR99824.1"/>
    </source>
</evidence>
<organism evidence="1 2">
    <name type="scientific">Halobacteriovorax marinus</name>
    <dbReference type="NCBI Taxonomy" id="97084"/>
    <lineage>
        <taxon>Bacteria</taxon>
        <taxon>Pseudomonadati</taxon>
        <taxon>Bdellovibrionota</taxon>
        <taxon>Bacteriovoracia</taxon>
        <taxon>Bacteriovoracales</taxon>
        <taxon>Halobacteriovoraceae</taxon>
        <taxon>Halobacteriovorax</taxon>
    </lineage>
</organism>
<dbReference type="Proteomes" id="UP000196531">
    <property type="component" value="Unassembled WGS sequence"/>
</dbReference>
<evidence type="ECO:0008006" key="3">
    <source>
        <dbReference type="Google" id="ProtNLM"/>
    </source>
</evidence>
<sequence>MQKMLILFMGLILISCGSDNSGGNLKNPGFVINVEDINKMREDLSAAWENWRPASRNVTDEVIHASGELTESHSDDGPKCHYVYENILYTTVWNTDIEDFDLDREFINYYLGSDSTEDPAVCHLRANTGSAGDAFGLKFSALIFLYLDQLDSDSPKNAPIFDEIKVISMRKGEVRGIKTWELSYSIKGKVSDSAYILPRKLKENKRDLTYSGTLSVTFASEVPFTAWLLKSAVEVHLSDGTGFGENDLFVESINNVIIK</sequence>
<name>A0A1Y5FI05_9BACT</name>
<gene>
    <name evidence="1" type="ORF">A9Q84_02005</name>
</gene>
<dbReference type="AlphaFoldDB" id="A0A1Y5FI05"/>
<accession>A0A1Y5FI05</accession>
<reference evidence="2" key="1">
    <citation type="journal article" date="2017" name="Proc. Natl. Acad. Sci. U.S.A.">
        <title>Simulation of Deepwater Horizon oil plume reveals substrate specialization within a complex community of hydrocarbon-degraders.</title>
        <authorList>
            <person name="Hu P."/>
            <person name="Dubinsky E.A."/>
            <person name="Probst A.J."/>
            <person name="Wang J."/>
            <person name="Sieber C.M.K."/>
            <person name="Tom L.M."/>
            <person name="Gardinali P."/>
            <person name="Banfield J.F."/>
            <person name="Atlas R.M."/>
            <person name="Andersen G.L."/>
        </authorList>
    </citation>
    <scope>NUCLEOTIDE SEQUENCE [LARGE SCALE GENOMIC DNA]</scope>
</reference>
<dbReference type="PROSITE" id="PS51257">
    <property type="entry name" value="PROKAR_LIPOPROTEIN"/>
    <property type="match status" value="1"/>
</dbReference>
<protein>
    <recommendedName>
        <fullName evidence="3">Lipoprotein</fullName>
    </recommendedName>
</protein>
<proteinExistence type="predicted"/>
<evidence type="ECO:0000313" key="2">
    <source>
        <dbReference type="Proteomes" id="UP000196531"/>
    </source>
</evidence>
<dbReference type="EMBL" id="MAAO01000002">
    <property type="protein sequence ID" value="OUR99824.1"/>
    <property type="molecule type" value="Genomic_DNA"/>
</dbReference>
<comment type="caution">
    <text evidence="1">The sequence shown here is derived from an EMBL/GenBank/DDBJ whole genome shotgun (WGS) entry which is preliminary data.</text>
</comment>